<dbReference type="Pfam" id="PF00586">
    <property type="entry name" value="AIRS"/>
    <property type="match status" value="1"/>
</dbReference>
<dbReference type="SUPFAM" id="SSF55326">
    <property type="entry name" value="PurM N-terminal domain-like"/>
    <property type="match status" value="1"/>
</dbReference>
<feature type="binding site" evidence="2">
    <location>
        <position position="42"/>
    </location>
    <ligand>
        <name>Mg(2+)</name>
        <dbReference type="ChEBI" id="CHEBI:18420"/>
        <label>1</label>
    </ligand>
</feature>
<comment type="miscellaneous">
    <text evidence="2">Reaction mechanism of ThiL seems to utilize a direct, inline transfer of the gamma-phosphate of ATP to TMP rather than a phosphorylated enzyme intermediate.</text>
</comment>
<dbReference type="Proteomes" id="UP000245081">
    <property type="component" value="Unassembled WGS sequence"/>
</dbReference>
<dbReference type="InterPro" id="IPR006283">
    <property type="entry name" value="ThiL-like"/>
</dbReference>
<evidence type="ECO:0000313" key="5">
    <source>
        <dbReference type="EMBL" id="GBG14175.1"/>
    </source>
</evidence>
<dbReference type="Pfam" id="PF02769">
    <property type="entry name" value="AIRS_C"/>
    <property type="match status" value="1"/>
</dbReference>
<feature type="binding site" evidence="2">
    <location>
        <position position="26"/>
    </location>
    <ligand>
        <name>Mg(2+)</name>
        <dbReference type="ChEBI" id="CHEBI:18420"/>
        <label>3</label>
    </ligand>
</feature>
<comment type="catalytic activity">
    <reaction evidence="2">
        <text>thiamine phosphate + ATP = thiamine diphosphate + ADP</text>
        <dbReference type="Rhea" id="RHEA:15913"/>
        <dbReference type="ChEBI" id="CHEBI:30616"/>
        <dbReference type="ChEBI" id="CHEBI:37575"/>
        <dbReference type="ChEBI" id="CHEBI:58937"/>
        <dbReference type="ChEBI" id="CHEBI:456216"/>
        <dbReference type="EC" id="2.7.4.16"/>
    </reaction>
</comment>
<dbReference type="OrthoDB" id="9802811at2"/>
<dbReference type="EMBL" id="BDOQ01000006">
    <property type="protein sequence ID" value="GBG14175.1"/>
    <property type="molecule type" value="Genomic_DNA"/>
</dbReference>
<feature type="binding site" evidence="2">
    <location>
        <position position="118"/>
    </location>
    <ligand>
        <name>Mg(2+)</name>
        <dbReference type="ChEBI" id="CHEBI:18420"/>
        <label>1</label>
    </ligand>
</feature>
<evidence type="ECO:0000256" key="2">
    <source>
        <dbReference type="HAMAP-Rule" id="MF_02128"/>
    </source>
</evidence>
<dbReference type="PANTHER" id="PTHR30270">
    <property type="entry name" value="THIAMINE-MONOPHOSPHATE KINASE"/>
    <property type="match status" value="1"/>
</dbReference>
<dbReference type="Gene3D" id="3.90.650.10">
    <property type="entry name" value="PurM-like C-terminal domain"/>
    <property type="match status" value="1"/>
</dbReference>
<dbReference type="RefSeq" id="WP_109015366.1">
    <property type="nucleotide sequence ID" value="NZ_BDOQ01000006.1"/>
</dbReference>
<feature type="binding site" evidence="2">
    <location>
        <position position="43"/>
    </location>
    <ligand>
        <name>Mg(2+)</name>
        <dbReference type="ChEBI" id="CHEBI:18420"/>
        <label>2</label>
    </ligand>
</feature>
<reference evidence="5 6" key="1">
    <citation type="journal article" date="2018" name="Environ. Microbiol.">
        <title>Isolation and genomic characterization of Novimethylophilus kurashikiensis gen. nov. sp. nov., a new lanthanide-dependent methylotrophic species of Methylophilaceae.</title>
        <authorList>
            <person name="Lv H."/>
            <person name="Sahin N."/>
            <person name="Tani A."/>
        </authorList>
    </citation>
    <scope>NUCLEOTIDE SEQUENCE [LARGE SCALE GENOMIC DNA]</scope>
    <source>
        <strain evidence="5 6">La2-4</strain>
    </source>
</reference>
<dbReference type="CDD" id="cd02194">
    <property type="entry name" value="ThiL"/>
    <property type="match status" value="1"/>
</dbReference>
<comment type="caution">
    <text evidence="2">Lacks conserved residue(s) required for the propagation of feature annotation.</text>
</comment>
<dbReference type="Gene3D" id="3.30.1330.10">
    <property type="entry name" value="PurM-like, N-terminal domain"/>
    <property type="match status" value="1"/>
</dbReference>
<protein>
    <recommendedName>
        <fullName evidence="2">Thiamine-monophosphate kinase</fullName>
        <shortName evidence="2">TMP kinase</shortName>
        <shortName evidence="2">Thiamine-phosphate kinase</shortName>
        <ecNumber evidence="2">2.7.4.16</ecNumber>
    </recommendedName>
</protein>
<comment type="function">
    <text evidence="2">Catalyzes the ATP-dependent phosphorylation of thiamine-monophosphate (TMP) to form thiamine-pyrophosphate (TPP), the active form of vitamin B1.</text>
</comment>
<feature type="binding site" evidence="2">
    <location>
        <position position="314"/>
    </location>
    <ligand>
        <name>substrate</name>
    </ligand>
</feature>
<feature type="binding site" evidence="2">
    <location>
        <position position="71"/>
    </location>
    <ligand>
        <name>Mg(2+)</name>
        <dbReference type="ChEBI" id="CHEBI:18420"/>
        <label>4</label>
    </ligand>
</feature>
<feature type="binding site" evidence="2">
    <location>
        <position position="43"/>
    </location>
    <ligand>
        <name>Mg(2+)</name>
        <dbReference type="ChEBI" id="CHEBI:18420"/>
        <label>1</label>
    </ligand>
</feature>
<feature type="domain" description="PurM-like N-terminal" evidence="3">
    <location>
        <begin position="24"/>
        <end position="134"/>
    </location>
</feature>
<feature type="binding site" evidence="2">
    <location>
        <position position="71"/>
    </location>
    <ligand>
        <name>Mg(2+)</name>
        <dbReference type="ChEBI" id="CHEBI:18420"/>
        <label>2</label>
    </ligand>
</feature>
<dbReference type="PIRSF" id="PIRSF005303">
    <property type="entry name" value="Thiam_monoph_kin"/>
    <property type="match status" value="1"/>
</dbReference>
<evidence type="ECO:0000256" key="1">
    <source>
        <dbReference type="ARBA" id="ARBA00022977"/>
    </source>
</evidence>
<comment type="similarity">
    <text evidence="2">Belongs to the thiamine-monophosphate kinase family.</text>
</comment>
<keyword evidence="1 2" id="KW-0784">Thiamine biosynthesis</keyword>
<dbReference type="GO" id="GO:0009229">
    <property type="term" value="P:thiamine diphosphate biosynthetic process"/>
    <property type="evidence" value="ECO:0007669"/>
    <property type="project" value="UniProtKB-UniRule"/>
</dbReference>
<dbReference type="HAMAP" id="MF_02128">
    <property type="entry name" value="TMP_kinase"/>
    <property type="match status" value="1"/>
</dbReference>
<gene>
    <name evidence="2 5" type="primary">thiL</name>
    <name evidence="5" type="ORF">NMK_1739</name>
</gene>
<feature type="binding site" evidence="2">
    <location>
        <position position="207"/>
    </location>
    <ligand>
        <name>Mg(2+)</name>
        <dbReference type="ChEBI" id="CHEBI:18420"/>
        <label>3</label>
    </ligand>
</feature>
<dbReference type="EC" id="2.7.4.16" evidence="2"/>
<comment type="pathway">
    <text evidence="2">Cofactor biosynthesis; thiamine diphosphate biosynthesis; thiamine diphosphate from thiamine phosphate: step 1/1.</text>
</comment>
<feature type="binding site" evidence="2">
    <location>
        <position position="50"/>
    </location>
    <ligand>
        <name>substrate</name>
    </ligand>
</feature>
<feature type="binding site" evidence="2">
    <location>
        <position position="26"/>
    </location>
    <ligand>
        <name>Mg(2+)</name>
        <dbReference type="ChEBI" id="CHEBI:18420"/>
        <label>4</label>
    </ligand>
</feature>
<dbReference type="InterPro" id="IPR016188">
    <property type="entry name" value="PurM-like_N"/>
</dbReference>
<feature type="domain" description="PurM-like C-terminal" evidence="4">
    <location>
        <begin position="146"/>
        <end position="295"/>
    </location>
</feature>
<keyword evidence="2" id="KW-0479">Metal-binding</keyword>
<dbReference type="InterPro" id="IPR036921">
    <property type="entry name" value="PurM-like_N_sf"/>
</dbReference>
<dbReference type="InterPro" id="IPR010918">
    <property type="entry name" value="PurM-like_C_dom"/>
</dbReference>
<dbReference type="NCBIfam" id="TIGR01379">
    <property type="entry name" value="thiL"/>
    <property type="match status" value="1"/>
</dbReference>
<feature type="binding site" evidence="2">
    <location>
        <position position="209"/>
    </location>
    <ligand>
        <name>ATP</name>
        <dbReference type="ChEBI" id="CHEBI:30616"/>
    </ligand>
</feature>
<evidence type="ECO:0000259" key="3">
    <source>
        <dbReference type="Pfam" id="PF00586"/>
    </source>
</evidence>
<dbReference type="UniPathway" id="UPA00060">
    <property type="reaction ID" value="UER00142"/>
</dbReference>
<proteinExistence type="inferred from homology"/>
<dbReference type="InterPro" id="IPR036676">
    <property type="entry name" value="PurM-like_C_sf"/>
</dbReference>
<dbReference type="GO" id="GO:0000287">
    <property type="term" value="F:magnesium ion binding"/>
    <property type="evidence" value="ECO:0007669"/>
    <property type="project" value="UniProtKB-UniRule"/>
</dbReference>
<keyword evidence="2 5" id="KW-0418">Kinase</keyword>
<accession>A0A2R5F810</accession>
<dbReference type="GO" id="GO:0005524">
    <property type="term" value="F:ATP binding"/>
    <property type="evidence" value="ECO:0007669"/>
    <property type="project" value="UniProtKB-UniRule"/>
</dbReference>
<keyword evidence="2" id="KW-0547">Nucleotide-binding</keyword>
<evidence type="ECO:0000259" key="4">
    <source>
        <dbReference type="Pfam" id="PF02769"/>
    </source>
</evidence>
<keyword evidence="6" id="KW-1185">Reference proteome</keyword>
<evidence type="ECO:0000313" key="6">
    <source>
        <dbReference type="Proteomes" id="UP000245081"/>
    </source>
</evidence>
<dbReference type="SUPFAM" id="SSF56042">
    <property type="entry name" value="PurM C-terminal domain-like"/>
    <property type="match status" value="1"/>
</dbReference>
<keyword evidence="2 5" id="KW-0808">Transferase</keyword>
<feature type="binding site" evidence="2">
    <location>
        <position position="41"/>
    </location>
    <ligand>
        <name>Mg(2+)</name>
        <dbReference type="ChEBI" id="CHEBI:18420"/>
        <label>4</label>
    </ligand>
</feature>
<dbReference type="AlphaFoldDB" id="A0A2R5F810"/>
<dbReference type="PANTHER" id="PTHR30270:SF0">
    <property type="entry name" value="THIAMINE-MONOPHOSPHATE KINASE"/>
    <property type="match status" value="1"/>
</dbReference>
<feature type="binding site" evidence="2">
    <location>
        <begin position="117"/>
        <end position="118"/>
    </location>
    <ligand>
        <name>ATP</name>
        <dbReference type="ChEBI" id="CHEBI:30616"/>
    </ligand>
</feature>
<dbReference type="GO" id="GO:0009228">
    <property type="term" value="P:thiamine biosynthetic process"/>
    <property type="evidence" value="ECO:0007669"/>
    <property type="project" value="UniProtKB-KW"/>
</dbReference>
<feature type="binding site" evidence="2">
    <location>
        <position position="142"/>
    </location>
    <ligand>
        <name>ATP</name>
        <dbReference type="ChEBI" id="CHEBI:30616"/>
    </ligand>
</feature>
<feature type="binding site" evidence="2">
    <location>
        <position position="258"/>
    </location>
    <ligand>
        <name>substrate</name>
    </ligand>
</feature>
<keyword evidence="2" id="KW-0067">ATP-binding</keyword>
<sequence length="318" mass="33447">MTPEFSLIERFFTRPAPSATLGVGDDAALFAVSPGMELAVSTDMLVAGTHFFPDVDPRKLGWKTLAVNVSDLAAMGAQPKWATLSLALPEIDEIWLGAFAEGFFQCANQYGVELIGGDTTRGPLNLSVTIFGEVPRGQALRRDRAEVGDDVWVSGTLGGPALGLAALQSRASLENDALQQCVQALEQPWPRVELGLALRGIAHAAIDISDGFLADLGHILERSRVGANIEFDALPAHAALVPKIGSSQIKQCVLAGGDDYELCFTAPAGQREAISAIATQLGLGLSRVGCIVPGDSALVLDASGNPLSIERTGYDHFA</sequence>
<keyword evidence="2" id="KW-0460">Magnesium</keyword>
<organism evidence="5 6">
    <name type="scientific">Novimethylophilus kurashikiensis</name>
    <dbReference type="NCBI Taxonomy" id="1825523"/>
    <lineage>
        <taxon>Bacteria</taxon>
        <taxon>Pseudomonadati</taxon>
        <taxon>Pseudomonadota</taxon>
        <taxon>Betaproteobacteria</taxon>
        <taxon>Nitrosomonadales</taxon>
        <taxon>Methylophilaceae</taxon>
        <taxon>Novimethylophilus</taxon>
    </lineage>
</organism>
<feature type="binding site" evidence="2">
    <location>
        <position position="210"/>
    </location>
    <ligand>
        <name>Mg(2+)</name>
        <dbReference type="ChEBI" id="CHEBI:18420"/>
        <label>5</label>
    </ligand>
</feature>
<dbReference type="GO" id="GO:0009030">
    <property type="term" value="F:thiamine-phosphate kinase activity"/>
    <property type="evidence" value="ECO:0007669"/>
    <property type="project" value="UniProtKB-UniRule"/>
</dbReference>
<comment type="caution">
    <text evidence="5">The sequence shown here is derived from an EMBL/GenBank/DDBJ whole genome shotgun (WGS) entry which is preliminary data.</text>
</comment>
<name>A0A2R5F810_9PROT</name>
<feature type="binding site" evidence="2">
    <location>
        <position position="71"/>
    </location>
    <ligand>
        <name>Mg(2+)</name>
        <dbReference type="ChEBI" id="CHEBI:18420"/>
        <label>3</label>
    </ligand>
</feature>